<keyword evidence="1" id="KW-0282">Flagellum</keyword>
<dbReference type="OrthoDB" id="9808944at2"/>
<dbReference type="GO" id="GO:0044781">
    <property type="term" value="P:bacterial-type flagellum organization"/>
    <property type="evidence" value="ECO:0007669"/>
    <property type="project" value="InterPro"/>
</dbReference>
<keyword evidence="1" id="KW-0966">Cell projection</keyword>
<accession>A0A2S7K8Q7</accession>
<gene>
    <name evidence="1" type="ORF">CW354_02575</name>
</gene>
<proteinExistence type="predicted"/>
<reference evidence="1 2" key="1">
    <citation type="submission" date="2017-12" db="EMBL/GenBank/DDBJ databases">
        <authorList>
            <person name="Hurst M.R.H."/>
        </authorList>
    </citation>
    <scope>NUCLEOTIDE SEQUENCE [LARGE SCALE GENOMIC DNA]</scope>
    <source>
        <strain evidence="1 2">SY-3-19</strain>
    </source>
</reference>
<dbReference type="EMBL" id="PJCH01000003">
    <property type="protein sequence ID" value="PQA88863.1"/>
    <property type="molecule type" value="Genomic_DNA"/>
</dbReference>
<protein>
    <submittedName>
        <fullName evidence="1">Flagellar biosynthesis regulator FlhF</fullName>
    </submittedName>
</protein>
<sequence>MSTSALARNAYHESARSTASPRAVERQLLSKLTTAVVVAQKNREDDPAAFARALGKNLEFWNVVAVDVASESNQLPAELRSQLFYLFEFTQHYTRKLLADEDHSLDAEPLIDINQNIIRGLQGAEDAKPA</sequence>
<dbReference type="InterPro" id="IPR010845">
    <property type="entry name" value="FlaF"/>
</dbReference>
<keyword evidence="2" id="KW-1185">Reference proteome</keyword>
<organism evidence="1 2">
    <name type="scientific">Hyphococcus luteus</name>
    <dbReference type="NCBI Taxonomy" id="2058213"/>
    <lineage>
        <taxon>Bacteria</taxon>
        <taxon>Pseudomonadati</taxon>
        <taxon>Pseudomonadota</taxon>
        <taxon>Alphaproteobacteria</taxon>
        <taxon>Parvularculales</taxon>
        <taxon>Parvularculaceae</taxon>
        <taxon>Hyphococcus</taxon>
    </lineage>
</organism>
<dbReference type="NCBIfam" id="NF009435">
    <property type="entry name" value="PRK12794.1"/>
    <property type="match status" value="1"/>
</dbReference>
<dbReference type="Proteomes" id="UP000239504">
    <property type="component" value="Unassembled WGS sequence"/>
</dbReference>
<evidence type="ECO:0000313" key="1">
    <source>
        <dbReference type="EMBL" id="PQA88863.1"/>
    </source>
</evidence>
<evidence type="ECO:0000313" key="2">
    <source>
        <dbReference type="Proteomes" id="UP000239504"/>
    </source>
</evidence>
<dbReference type="AlphaFoldDB" id="A0A2S7K8Q7"/>
<name>A0A2S7K8Q7_9PROT</name>
<dbReference type="RefSeq" id="WP_104828500.1">
    <property type="nucleotide sequence ID" value="NZ_PJCH01000003.1"/>
</dbReference>
<comment type="caution">
    <text evidence="1">The sequence shown here is derived from an EMBL/GenBank/DDBJ whole genome shotgun (WGS) entry which is preliminary data.</text>
</comment>
<dbReference type="Pfam" id="PF07309">
    <property type="entry name" value="FlaF"/>
    <property type="match status" value="1"/>
</dbReference>
<keyword evidence="1" id="KW-0969">Cilium</keyword>